<evidence type="ECO:0000256" key="7">
    <source>
        <dbReference type="ARBA" id="ARBA00030003"/>
    </source>
</evidence>
<evidence type="ECO:0000259" key="13">
    <source>
        <dbReference type="PROSITE" id="PS52039"/>
    </source>
</evidence>
<proteinExistence type="inferred from homology"/>
<dbReference type="InterPro" id="IPR034149">
    <property type="entry name" value="TOPRIM_TopoI"/>
</dbReference>
<comment type="catalytic activity">
    <reaction evidence="1">
        <text>ATP-independent breakage of single-stranded DNA, followed by passage and rejoining.</text>
        <dbReference type="EC" id="5.6.2.1"/>
    </reaction>
</comment>
<dbReference type="InterPro" id="IPR023405">
    <property type="entry name" value="Topo_IA_core_domain"/>
</dbReference>
<dbReference type="SUPFAM" id="SSF56712">
    <property type="entry name" value="Prokaryotic type I DNA topoisomerase"/>
    <property type="match status" value="1"/>
</dbReference>
<name>A0A934TG45_9RHOB</name>
<dbReference type="PRINTS" id="PR00417">
    <property type="entry name" value="PRTPISMRASEI"/>
</dbReference>
<feature type="region of interest" description="Disordered" evidence="11">
    <location>
        <begin position="432"/>
        <end position="458"/>
    </location>
</feature>
<feature type="domain" description="Toprim" evidence="12">
    <location>
        <begin position="1"/>
        <end position="116"/>
    </location>
</feature>
<dbReference type="InterPro" id="IPR006171">
    <property type="entry name" value="TOPRIM_dom"/>
</dbReference>
<accession>A0A934TG45</accession>
<dbReference type="SMART" id="SM00437">
    <property type="entry name" value="TOP1Ac"/>
    <property type="match status" value="1"/>
</dbReference>
<evidence type="ECO:0000256" key="10">
    <source>
        <dbReference type="ARBA" id="ARBA00032877"/>
    </source>
</evidence>
<evidence type="ECO:0000256" key="6">
    <source>
        <dbReference type="ARBA" id="ARBA00023235"/>
    </source>
</evidence>
<keyword evidence="5" id="KW-0238">DNA-binding</keyword>
<feature type="non-terminal residue" evidence="14">
    <location>
        <position position="489"/>
    </location>
</feature>
<dbReference type="InterPro" id="IPR013824">
    <property type="entry name" value="Topo_IA_cen_sub1"/>
</dbReference>
<dbReference type="InterPro" id="IPR023406">
    <property type="entry name" value="Topo_IA_AS"/>
</dbReference>
<protein>
    <recommendedName>
        <fullName evidence="3">DNA topoisomerase</fullName>
        <ecNumber evidence="3">5.6.2.1</ecNumber>
    </recommendedName>
    <alternativeName>
        <fullName evidence="10">Omega-protein</fullName>
    </alternativeName>
    <alternativeName>
        <fullName evidence="9">Relaxing enzyme</fullName>
    </alternativeName>
    <alternativeName>
        <fullName evidence="7">Swivelase</fullName>
    </alternativeName>
    <alternativeName>
        <fullName evidence="8">Untwisting enzyme</fullName>
    </alternativeName>
</protein>
<sequence>MNVVIVESPAKARTINKYLGRDFHVLASYGHVRDLPSKDGSVRPDSDFEMDWEVDSQAEKRIKEIASAVKGADALYLATDPDREGEAISWHILEELRRRRVLGENLAIRRVAFNAITKSAIQEAFEQPRDLNRELIEAYLARRALDYLVGFTLSPVLWRKLPGSKSAGRVQSVALRLICEREAEIEAFRPQEYWTIDAHLTAQQGGQFTARLTHLDGQRLDKFGLPNAQSAEAAKAKLENANDFKVAGVERKQSKRNPQPPFTTSTLQQEASRKLGFGASRTMQVAQRLYEGVEMNGEAVGLITYMRTDGVQISQEALTQTRDLVNRRFGSDYLPDKPRQYATKAKNAQEAHEAIRPTDLFRTPEDVRSVLNDEAYKLYELVWKRTVASQMESARLDQVQATIRVDYDLAQLRANGSTVTFDGFYRLYRESRDEESESSDRSGTEDDKRLPPLKEGEPAHQARFGVARRRLREVLLLDDLVALRRLAFL</sequence>
<evidence type="ECO:0000256" key="2">
    <source>
        <dbReference type="ARBA" id="ARBA00009446"/>
    </source>
</evidence>
<dbReference type="Pfam" id="PF01131">
    <property type="entry name" value="Topoisom_bac"/>
    <property type="match status" value="1"/>
</dbReference>
<comment type="caution">
    <text evidence="14">The sequence shown here is derived from an EMBL/GenBank/DDBJ whole genome shotgun (WGS) entry which is preliminary data.</text>
</comment>
<evidence type="ECO:0000259" key="12">
    <source>
        <dbReference type="PROSITE" id="PS50880"/>
    </source>
</evidence>
<dbReference type="InterPro" id="IPR013497">
    <property type="entry name" value="Topo_IA_cen"/>
</dbReference>
<dbReference type="EMBL" id="NHSD01000009">
    <property type="protein sequence ID" value="MBK5925780.1"/>
    <property type="molecule type" value="Genomic_DNA"/>
</dbReference>
<dbReference type="InterPro" id="IPR013825">
    <property type="entry name" value="Topo_IA_cen_sub2"/>
</dbReference>
<evidence type="ECO:0000256" key="4">
    <source>
        <dbReference type="ARBA" id="ARBA00023029"/>
    </source>
</evidence>
<feature type="domain" description="Topo IA-type catalytic" evidence="13">
    <location>
        <begin position="132"/>
        <end position="489"/>
    </location>
</feature>
<organism evidence="14 15">
    <name type="scientific">Rhodobaculum claviforme</name>
    <dbReference type="NCBI Taxonomy" id="1549854"/>
    <lineage>
        <taxon>Bacteria</taxon>
        <taxon>Pseudomonadati</taxon>
        <taxon>Pseudomonadota</taxon>
        <taxon>Alphaproteobacteria</taxon>
        <taxon>Rhodobacterales</taxon>
        <taxon>Paracoccaceae</taxon>
        <taxon>Rhodobaculum</taxon>
    </lineage>
</organism>
<dbReference type="PROSITE" id="PS00396">
    <property type="entry name" value="TOPO_IA_1"/>
    <property type="match status" value="1"/>
</dbReference>
<dbReference type="Gene3D" id="1.10.460.10">
    <property type="entry name" value="Topoisomerase I, domain 2"/>
    <property type="match status" value="1"/>
</dbReference>
<dbReference type="PANTHER" id="PTHR42785:SF1">
    <property type="entry name" value="DNA TOPOISOMERASE"/>
    <property type="match status" value="1"/>
</dbReference>
<dbReference type="CDD" id="cd03363">
    <property type="entry name" value="TOPRIM_TopoIA_TopoI"/>
    <property type="match status" value="1"/>
</dbReference>
<evidence type="ECO:0000256" key="9">
    <source>
        <dbReference type="ARBA" id="ARBA00032235"/>
    </source>
</evidence>
<dbReference type="SMART" id="SM00436">
    <property type="entry name" value="TOP1Bc"/>
    <property type="match status" value="1"/>
</dbReference>
<keyword evidence="15" id="KW-1185">Reference proteome</keyword>
<dbReference type="RefSeq" id="WP_201155320.1">
    <property type="nucleotide sequence ID" value="NZ_NHSD01000009.1"/>
</dbReference>
<evidence type="ECO:0000313" key="14">
    <source>
        <dbReference type="EMBL" id="MBK5925780.1"/>
    </source>
</evidence>
<evidence type="ECO:0000256" key="5">
    <source>
        <dbReference type="ARBA" id="ARBA00023125"/>
    </source>
</evidence>
<evidence type="ECO:0000313" key="15">
    <source>
        <dbReference type="Proteomes" id="UP000706333"/>
    </source>
</evidence>
<dbReference type="Gene3D" id="2.70.20.10">
    <property type="entry name" value="Topoisomerase I, domain 3"/>
    <property type="match status" value="1"/>
</dbReference>
<comment type="similarity">
    <text evidence="2">Belongs to the type IA topoisomerase family.</text>
</comment>
<feature type="region of interest" description="Disordered" evidence="11">
    <location>
        <begin position="249"/>
        <end position="269"/>
    </location>
</feature>
<dbReference type="PROSITE" id="PS52039">
    <property type="entry name" value="TOPO_IA_2"/>
    <property type="match status" value="1"/>
</dbReference>
<gene>
    <name evidence="14" type="ORF">CCR87_00135</name>
</gene>
<keyword evidence="4" id="KW-0799">Topoisomerase</keyword>
<dbReference type="SMART" id="SM00493">
    <property type="entry name" value="TOPRIM"/>
    <property type="match status" value="1"/>
</dbReference>
<dbReference type="PANTHER" id="PTHR42785">
    <property type="entry name" value="DNA TOPOISOMERASE, TYPE IA, CORE"/>
    <property type="match status" value="1"/>
</dbReference>
<dbReference type="InterPro" id="IPR003602">
    <property type="entry name" value="Topo_IA_DNA-bd_dom"/>
</dbReference>
<reference evidence="14" key="1">
    <citation type="submission" date="2017-05" db="EMBL/GenBank/DDBJ databases">
        <authorList>
            <person name="Imhoff J.F."/>
            <person name="Rahn T."/>
            <person name="Kuenzel S."/>
            <person name="Neulinger S.C."/>
        </authorList>
    </citation>
    <scope>NUCLEOTIDE SEQUENCE</scope>
    <source>
        <strain evidence="14">LMG 28126</strain>
    </source>
</reference>
<evidence type="ECO:0000256" key="3">
    <source>
        <dbReference type="ARBA" id="ARBA00012891"/>
    </source>
</evidence>
<reference evidence="14" key="2">
    <citation type="journal article" date="2020" name="Microorganisms">
        <title>Osmotic Adaptation and Compatible Solute Biosynthesis of Phototrophic Bacteria as Revealed from Genome Analyses.</title>
        <authorList>
            <person name="Imhoff J.F."/>
            <person name="Rahn T."/>
            <person name="Kunzel S."/>
            <person name="Keller A."/>
            <person name="Neulinger S.C."/>
        </authorList>
    </citation>
    <scope>NUCLEOTIDE SEQUENCE</scope>
    <source>
        <strain evidence="14">LMG 28126</strain>
    </source>
</reference>
<dbReference type="CDD" id="cd00186">
    <property type="entry name" value="TOP1Ac"/>
    <property type="match status" value="1"/>
</dbReference>
<evidence type="ECO:0000256" key="1">
    <source>
        <dbReference type="ARBA" id="ARBA00000213"/>
    </source>
</evidence>
<dbReference type="PROSITE" id="PS50880">
    <property type="entry name" value="TOPRIM"/>
    <property type="match status" value="1"/>
</dbReference>
<dbReference type="NCBIfam" id="TIGR01051">
    <property type="entry name" value="topA_bact"/>
    <property type="match status" value="1"/>
</dbReference>
<dbReference type="Gene3D" id="3.40.50.140">
    <property type="match status" value="1"/>
</dbReference>
<keyword evidence="6" id="KW-0413">Isomerase</keyword>
<dbReference type="InterPro" id="IPR005733">
    <property type="entry name" value="TopoI_bac-type"/>
</dbReference>
<dbReference type="InterPro" id="IPR013826">
    <property type="entry name" value="Topo_IA_cen_sub3"/>
</dbReference>
<dbReference type="InterPro" id="IPR000380">
    <property type="entry name" value="Topo_IA"/>
</dbReference>
<dbReference type="Proteomes" id="UP000706333">
    <property type="component" value="Unassembled WGS sequence"/>
</dbReference>
<dbReference type="InterPro" id="IPR003601">
    <property type="entry name" value="Topo_IA_2"/>
</dbReference>
<dbReference type="GO" id="GO:0006265">
    <property type="term" value="P:DNA topological change"/>
    <property type="evidence" value="ECO:0007669"/>
    <property type="project" value="InterPro"/>
</dbReference>
<dbReference type="AlphaFoldDB" id="A0A934TG45"/>
<dbReference type="Pfam" id="PF01751">
    <property type="entry name" value="Toprim"/>
    <property type="match status" value="1"/>
</dbReference>
<dbReference type="GO" id="GO:0003917">
    <property type="term" value="F:DNA topoisomerase type I (single strand cut, ATP-independent) activity"/>
    <property type="evidence" value="ECO:0007669"/>
    <property type="project" value="UniProtKB-EC"/>
</dbReference>
<dbReference type="EC" id="5.6.2.1" evidence="3"/>
<evidence type="ECO:0000256" key="8">
    <source>
        <dbReference type="ARBA" id="ARBA00031985"/>
    </source>
</evidence>
<dbReference type="GO" id="GO:0003677">
    <property type="term" value="F:DNA binding"/>
    <property type="evidence" value="ECO:0007669"/>
    <property type="project" value="UniProtKB-KW"/>
</dbReference>
<evidence type="ECO:0000256" key="11">
    <source>
        <dbReference type="SAM" id="MobiDB-lite"/>
    </source>
</evidence>
<dbReference type="Gene3D" id="1.10.290.10">
    <property type="entry name" value="Topoisomerase I, domain 4"/>
    <property type="match status" value="1"/>
</dbReference>